<dbReference type="PANTHER" id="PTHR39452:SF1">
    <property type="entry name" value="CHEY-P PHOSPHATASE CHEX"/>
    <property type="match status" value="1"/>
</dbReference>
<dbReference type="InterPro" id="IPR028051">
    <property type="entry name" value="CheX-like_dom"/>
</dbReference>
<evidence type="ECO:0000259" key="2">
    <source>
        <dbReference type="Pfam" id="PF13690"/>
    </source>
</evidence>
<reference evidence="3" key="1">
    <citation type="submission" date="2020-07" db="EMBL/GenBank/DDBJ databases">
        <title>Huge and variable diversity of episymbiotic CPR bacteria and DPANN archaea in groundwater ecosystems.</title>
        <authorList>
            <person name="He C.Y."/>
            <person name="Keren R."/>
            <person name="Whittaker M."/>
            <person name="Farag I.F."/>
            <person name="Doudna J."/>
            <person name="Cate J.H.D."/>
            <person name="Banfield J.F."/>
        </authorList>
    </citation>
    <scope>NUCLEOTIDE SEQUENCE</scope>
    <source>
        <strain evidence="3">NC_groundwater_672_Ag_B-0.1um_62_36</strain>
    </source>
</reference>
<gene>
    <name evidence="3" type="ORF">HYY20_05380</name>
</gene>
<dbReference type="Gene3D" id="3.40.1550.10">
    <property type="entry name" value="CheC-like"/>
    <property type="match status" value="1"/>
</dbReference>
<evidence type="ECO:0000256" key="1">
    <source>
        <dbReference type="ARBA" id="ARBA00022500"/>
    </source>
</evidence>
<evidence type="ECO:0000313" key="4">
    <source>
        <dbReference type="Proteomes" id="UP000769766"/>
    </source>
</evidence>
<dbReference type="GO" id="GO:0006935">
    <property type="term" value="P:chemotaxis"/>
    <property type="evidence" value="ECO:0007669"/>
    <property type="project" value="UniProtKB-KW"/>
</dbReference>
<proteinExistence type="predicted"/>
<dbReference type="InterPro" id="IPR038756">
    <property type="entry name" value="CheX-like"/>
</dbReference>
<feature type="domain" description="Chemotaxis phosphatase CheX-like" evidence="2">
    <location>
        <begin position="42"/>
        <end position="137"/>
    </location>
</feature>
<organism evidence="3 4">
    <name type="scientific">Tectimicrobiota bacterium</name>
    <dbReference type="NCBI Taxonomy" id="2528274"/>
    <lineage>
        <taxon>Bacteria</taxon>
        <taxon>Pseudomonadati</taxon>
        <taxon>Nitrospinota/Tectimicrobiota group</taxon>
        <taxon>Candidatus Tectimicrobiota</taxon>
    </lineage>
</organism>
<dbReference type="AlphaFoldDB" id="A0A932G0D4"/>
<dbReference type="InterPro" id="IPR028976">
    <property type="entry name" value="CheC-like_sf"/>
</dbReference>
<dbReference type="Pfam" id="PF13690">
    <property type="entry name" value="CheX"/>
    <property type="match status" value="1"/>
</dbReference>
<dbReference type="CDD" id="cd17906">
    <property type="entry name" value="CheX"/>
    <property type="match status" value="1"/>
</dbReference>
<comment type="caution">
    <text evidence="3">The sequence shown here is derived from an EMBL/GenBank/DDBJ whole genome shotgun (WGS) entry which is preliminary data.</text>
</comment>
<name>A0A932G0D4_UNCTE</name>
<dbReference type="EMBL" id="JACPRF010000167">
    <property type="protein sequence ID" value="MBI2876295.1"/>
    <property type="molecule type" value="Genomic_DNA"/>
</dbReference>
<dbReference type="PANTHER" id="PTHR39452">
    <property type="entry name" value="CHEY-P PHOSPHATASE CHEX"/>
    <property type="match status" value="1"/>
</dbReference>
<dbReference type="Proteomes" id="UP000769766">
    <property type="component" value="Unassembled WGS sequence"/>
</dbReference>
<evidence type="ECO:0000313" key="3">
    <source>
        <dbReference type="EMBL" id="MBI2876295.1"/>
    </source>
</evidence>
<protein>
    <submittedName>
        <fullName evidence="3">Chemotaxis protein CheX</fullName>
    </submittedName>
</protein>
<dbReference type="SUPFAM" id="SSF103039">
    <property type="entry name" value="CheC-like"/>
    <property type="match status" value="1"/>
</dbReference>
<accession>A0A932G0D4</accession>
<sequence length="191" mass="20722">MDVTLLNPFISAVSEILEKEVGIQPSKGRVSLQKAAHTTEEVTILIRLAGHIEGMVAYGMSEATAKAFISQMMGQEWSVLDELAQSALGELGSMVAGLAKTELLDRGYETSISPPLLILHEGALVSTLDMQRLVVTMETPNGPVQVHLSLRKGKVQGWFTPAGVADWTKKQVRESRLEASVPIPMIPSMEK</sequence>
<keyword evidence="1" id="KW-0145">Chemotaxis</keyword>